<dbReference type="EMBL" id="FWXB01000014">
    <property type="protein sequence ID" value="SMC13491.1"/>
    <property type="molecule type" value="Genomic_DNA"/>
</dbReference>
<dbReference type="PANTHER" id="PTHR33164">
    <property type="entry name" value="TRANSCRIPTIONAL REGULATOR, MARR FAMILY"/>
    <property type="match status" value="1"/>
</dbReference>
<protein>
    <submittedName>
        <fullName evidence="3">Acetyltransferase (GNAT) family protein</fullName>
    </submittedName>
</protein>
<reference evidence="3 4" key="1">
    <citation type="submission" date="2017-03" db="EMBL/GenBank/DDBJ databases">
        <authorList>
            <person name="Afonso C.L."/>
            <person name="Miller P.J."/>
            <person name="Scott M.A."/>
            <person name="Spackman E."/>
            <person name="Goraichik I."/>
            <person name="Dimitrov K.M."/>
            <person name="Suarez D.L."/>
            <person name="Swayne D.E."/>
        </authorList>
    </citation>
    <scope>NUCLEOTIDE SEQUENCE [LARGE SCALE GENOMIC DNA]</scope>
    <source>
        <strain evidence="3 4">CECT 7745</strain>
    </source>
</reference>
<dbReference type="SUPFAM" id="SSF46785">
    <property type="entry name" value="Winged helix' DNA-binding domain"/>
    <property type="match status" value="1"/>
</dbReference>
<dbReference type="Gene3D" id="3.40.630.30">
    <property type="match status" value="1"/>
</dbReference>
<dbReference type="GO" id="GO:0003700">
    <property type="term" value="F:DNA-binding transcription factor activity"/>
    <property type="evidence" value="ECO:0007669"/>
    <property type="project" value="InterPro"/>
</dbReference>
<dbReference type="PROSITE" id="PS50995">
    <property type="entry name" value="HTH_MARR_2"/>
    <property type="match status" value="1"/>
</dbReference>
<dbReference type="PROSITE" id="PS51186">
    <property type="entry name" value="GNAT"/>
    <property type="match status" value="1"/>
</dbReference>
<dbReference type="InterPro" id="IPR036388">
    <property type="entry name" value="WH-like_DNA-bd_sf"/>
</dbReference>
<dbReference type="Proteomes" id="UP000193224">
    <property type="component" value="Unassembled WGS sequence"/>
</dbReference>
<dbReference type="InterPro" id="IPR000182">
    <property type="entry name" value="GNAT_dom"/>
</dbReference>
<dbReference type="Gene3D" id="1.10.10.10">
    <property type="entry name" value="Winged helix-like DNA-binding domain superfamily/Winged helix DNA-binding domain"/>
    <property type="match status" value="1"/>
</dbReference>
<sequence>MYHTTMTQILPTSRIDKIRSAARHIVRELGFMQKGLAGTELSPSAVHTIIEVDHGTVTNASNLGALLHLEKSSVSRLVQKLQKDGLIEVGPDPGDKRSRILALTMKGKCLLSDVEGFARRQLCSALDGLSSKDVARIETGLALFAKALSAEDRSNLDAVTDIEVHQGYRPGVIASVAHLHASFYSKNFGFGAVFEQKVATEMSEFMARIDNPSNATFSAYLDDELLGSVSLDGEDLGEGVCHLRWFIVGPEAQGMGIGNILLERATSFVDQNCFDRTRLWTFKGLDAARHLYEKHGFALAHEIPGTQWGTEVIEQEFERKRT</sequence>
<dbReference type="InterPro" id="IPR000835">
    <property type="entry name" value="HTH_MarR-typ"/>
</dbReference>
<dbReference type="InterPro" id="IPR016181">
    <property type="entry name" value="Acyl_CoA_acyltransferase"/>
</dbReference>
<organism evidence="3 4">
    <name type="scientific">Roseovarius aestuarii</name>
    <dbReference type="NCBI Taxonomy" id="475083"/>
    <lineage>
        <taxon>Bacteria</taxon>
        <taxon>Pseudomonadati</taxon>
        <taxon>Pseudomonadota</taxon>
        <taxon>Alphaproteobacteria</taxon>
        <taxon>Rhodobacterales</taxon>
        <taxon>Roseobacteraceae</taxon>
        <taxon>Roseovarius</taxon>
    </lineage>
</organism>
<keyword evidence="3" id="KW-0808">Transferase</keyword>
<dbReference type="GO" id="GO:0016747">
    <property type="term" value="F:acyltransferase activity, transferring groups other than amino-acyl groups"/>
    <property type="evidence" value="ECO:0007669"/>
    <property type="project" value="InterPro"/>
</dbReference>
<dbReference type="PANTHER" id="PTHR33164:SF104">
    <property type="entry name" value="TRANSCRIPTIONAL REGULATORY PROTEIN"/>
    <property type="match status" value="1"/>
</dbReference>
<feature type="domain" description="N-acetyltransferase" evidence="2">
    <location>
        <begin position="162"/>
        <end position="322"/>
    </location>
</feature>
<dbReference type="InterPro" id="IPR036390">
    <property type="entry name" value="WH_DNA-bd_sf"/>
</dbReference>
<evidence type="ECO:0000313" key="4">
    <source>
        <dbReference type="Proteomes" id="UP000193224"/>
    </source>
</evidence>
<name>A0A1X7BV06_9RHOB</name>
<dbReference type="CDD" id="cd04301">
    <property type="entry name" value="NAT_SF"/>
    <property type="match status" value="1"/>
</dbReference>
<dbReference type="Pfam" id="PF12802">
    <property type="entry name" value="MarR_2"/>
    <property type="match status" value="1"/>
</dbReference>
<evidence type="ECO:0000259" key="1">
    <source>
        <dbReference type="PROSITE" id="PS50995"/>
    </source>
</evidence>
<keyword evidence="4" id="KW-1185">Reference proteome</keyword>
<gene>
    <name evidence="3" type="ORF">ROA7745_03340</name>
</gene>
<proteinExistence type="predicted"/>
<evidence type="ECO:0000313" key="3">
    <source>
        <dbReference type="EMBL" id="SMC13491.1"/>
    </source>
</evidence>
<accession>A0A1X7BV06</accession>
<dbReference type="AlphaFoldDB" id="A0A1X7BV06"/>
<dbReference type="Pfam" id="PF00583">
    <property type="entry name" value="Acetyltransf_1"/>
    <property type="match status" value="1"/>
</dbReference>
<dbReference type="GO" id="GO:0006950">
    <property type="term" value="P:response to stress"/>
    <property type="evidence" value="ECO:0007669"/>
    <property type="project" value="TreeGrafter"/>
</dbReference>
<evidence type="ECO:0000259" key="2">
    <source>
        <dbReference type="PROSITE" id="PS51186"/>
    </source>
</evidence>
<dbReference type="SUPFAM" id="SSF55729">
    <property type="entry name" value="Acyl-CoA N-acyltransferases (Nat)"/>
    <property type="match status" value="1"/>
</dbReference>
<feature type="domain" description="HTH marR-type" evidence="1">
    <location>
        <begin position="15"/>
        <end position="149"/>
    </location>
</feature>
<dbReference type="SMART" id="SM00347">
    <property type="entry name" value="HTH_MARR"/>
    <property type="match status" value="1"/>
</dbReference>
<dbReference type="InterPro" id="IPR039422">
    <property type="entry name" value="MarR/SlyA-like"/>
</dbReference>